<dbReference type="EMBL" id="CP136893">
    <property type="protein sequence ID" value="WOL04356.1"/>
    <property type="molecule type" value="Genomic_DNA"/>
</dbReference>
<accession>A0AAQ3Q9J9</accession>
<reference evidence="2 3" key="1">
    <citation type="submission" date="2023-10" db="EMBL/GenBank/DDBJ databases">
        <title>Chromosome-scale genome assembly provides insights into flower coloration mechanisms of Canna indica.</title>
        <authorList>
            <person name="Li C."/>
        </authorList>
    </citation>
    <scope>NUCLEOTIDE SEQUENCE [LARGE SCALE GENOMIC DNA]</scope>
    <source>
        <tissue evidence="2">Flower</tissue>
    </source>
</reference>
<comment type="similarity">
    <text evidence="1">Belongs to the phospholipid scramblase family.</text>
</comment>
<sequence>MMQMRWLKKCLTCPVKFTDRIIALGAPSPNWTPQKFMKDAVNTVYPDEKLLFRTRVGLPALLQQFGTTLPGNSSEPKCNHGSPFQTVQHCCLTACRGFASSAGNDQPLSRDWFARLWNENKRQIEVRRRGKGKRQLDVRVEDGSTVYHNIPDLPFLKSVSKNLPRVEKGALVKDLASWFPFLKSSVWKKPSQAEQHAVNDENETMRVQPISKYYDENLSPNSPEEVKLGDLLSRSNLVITRDIEWANIMFAFEQESRYVILDPYYPHPAAGFIQEKSNIIFRQLLRGRRPFVAYIFDAMGKEIFRVRRPFWWINSTIYAEVNGKEVGVVHRRWHLWRRIYDLYLGNKQFAVVENPGFWNWTFTLKDEDENVLAQIDRDWRGLGLELFTDAGQYVIQFGNTGSNPITEAASRIQELQVARPLSLSERAVALALAISLDNDYFSRNRSWAFPIFIAGE</sequence>
<gene>
    <name evidence="2" type="ORF">Cni_G13077</name>
</gene>
<dbReference type="Proteomes" id="UP001327560">
    <property type="component" value="Chromosome 4"/>
</dbReference>
<dbReference type="InterPro" id="IPR005552">
    <property type="entry name" value="Scramblase"/>
</dbReference>
<evidence type="ECO:0000313" key="3">
    <source>
        <dbReference type="Proteomes" id="UP001327560"/>
    </source>
</evidence>
<dbReference type="GO" id="GO:0017128">
    <property type="term" value="F:phospholipid scramblase activity"/>
    <property type="evidence" value="ECO:0007669"/>
    <property type="project" value="InterPro"/>
</dbReference>
<organism evidence="2 3">
    <name type="scientific">Canna indica</name>
    <name type="common">Indian-shot</name>
    <dbReference type="NCBI Taxonomy" id="4628"/>
    <lineage>
        <taxon>Eukaryota</taxon>
        <taxon>Viridiplantae</taxon>
        <taxon>Streptophyta</taxon>
        <taxon>Embryophyta</taxon>
        <taxon>Tracheophyta</taxon>
        <taxon>Spermatophyta</taxon>
        <taxon>Magnoliopsida</taxon>
        <taxon>Liliopsida</taxon>
        <taxon>Zingiberales</taxon>
        <taxon>Cannaceae</taxon>
        <taxon>Canna</taxon>
    </lineage>
</organism>
<evidence type="ECO:0008006" key="4">
    <source>
        <dbReference type="Google" id="ProtNLM"/>
    </source>
</evidence>
<name>A0AAQ3Q9J9_9LILI</name>
<protein>
    <recommendedName>
        <fullName evidence="4">Phospholipid scramblase</fullName>
    </recommendedName>
</protein>
<dbReference type="PANTHER" id="PTHR23248">
    <property type="entry name" value="PHOSPHOLIPID SCRAMBLASE-RELATED"/>
    <property type="match status" value="1"/>
</dbReference>
<evidence type="ECO:0000256" key="1">
    <source>
        <dbReference type="ARBA" id="ARBA00005350"/>
    </source>
</evidence>
<dbReference type="GO" id="GO:0005886">
    <property type="term" value="C:plasma membrane"/>
    <property type="evidence" value="ECO:0007669"/>
    <property type="project" value="TreeGrafter"/>
</dbReference>
<dbReference type="AlphaFoldDB" id="A0AAQ3Q9J9"/>
<dbReference type="Pfam" id="PF03803">
    <property type="entry name" value="Scramblase"/>
    <property type="match status" value="1"/>
</dbReference>
<evidence type="ECO:0000313" key="2">
    <source>
        <dbReference type="EMBL" id="WOL04356.1"/>
    </source>
</evidence>
<keyword evidence="3" id="KW-1185">Reference proteome</keyword>
<dbReference type="PANTHER" id="PTHR23248:SF9">
    <property type="entry name" value="PHOSPHOLIPID SCRAMBLASE"/>
    <property type="match status" value="1"/>
</dbReference>
<dbReference type="SUPFAM" id="SSF54518">
    <property type="entry name" value="Tubby C-terminal domain-like"/>
    <property type="match status" value="1"/>
</dbReference>
<dbReference type="InterPro" id="IPR025659">
    <property type="entry name" value="Tubby-like_C"/>
</dbReference>
<proteinExistence type="inferred from homology"/>